<accession>M0KE57</accession>
<organism evidence="3 4">
    <name type="scientific">Haloarcula amylolytica JCM 13557</name>
    <dbReference type="NCBI Taxonomy" id="1227452"/>
    <lineage>
        <taxon>Archaea</taxon>
        <taxon>Methanobacteriati</taxon>
        <taxon>Methanobacteriota</taxon>
        <taxon>Stenosarchaea group</taxon>
        <taxon>Halobacteria</taxon>
        <taxon>Halobacteriales</taxon>
        <taxon>Haloarculaceae</taxon>
        <taxon>Haloarcula</taxon>
    </lineage>
</organism>
<dbReference type="EMBL" id="AOLW01000024">
    <property type="protein sequence ID" value="EMA19632.1"/>
    <property type="molecule type" value="Genomic_DNA"/>
</dbReference>
<comment type="caution">
    <text evidence="3">The sequence shown here is derived from an EMBL/GenBank/DDBJ whole genome shotgun (WGS) entry which is preliminary data.</text>
</comment>
<feature type="transmembrane region" description="Helical" evidence="1">
    <location>
        <begin position="75"/>
        <end position="96"/>
    </location>
</feature>
<dbReference type="PATRIC" id="fig|1227452.3.peg.2798"/>
<evidence type="ECO:0000256" key="1">
    <source>
        <dbReference type="SAM" id="Phobius"/>
    </source>
</evidence>
<evidence type="ECO:0000313" key="3">
    <source>
        <dbReference type="EMBL" id="EMA19632.1"/>
    </source>
</evidence>
<reference evidence="3 4" key="1">
    <citation type="journal article" date="2014" name="PLoS Genet.">
        <title>Phylogenetically driven sequencing of extremely halophilic archaea reveals strategies for static and dynamic osmo-response.</title>
        <authorList>
            <person name="Becker E.A."/>
            <person name="Seitzer P.M."/>
            <person name="Tritt A."/>
            <person name="Larsen D."/>
            <person name="Krusor M."/>
            <person name="Yao A.I."/>
            <person name="Wu D."/>
            <person name="Madern D."/>
            <person name="Eisen J.A."/>
            <person name="Darling A.E."/>
            <person name="Facciotti M.T."/>
        </authorList>
    </citation>
    <scope>NUCLEOTIDE SEQUENCE [LARGE SCALE GENOMIC DNA]</scope>
    <source>
        <strain evidence="3 4">JCM 13557</strain>
    </source>
</reference>
<dbReference type="InterPro" id="IPR058436">
    <property type="entry name" value="DUF8123"/>
</dbReference>
<sequence length="131" mass="13979">MEELNPGRHAQRMSVSEHVFLWFNSLPARCSVYKKQRDRTEFETGSFTTETADGTSMDGTTGTVQRVLAQPLRPLGVTVGVLLVVATLAAVAGTPWQTHASMAAAIVQMVAAVLMSVLGVGLAYISWAADA</sequence>
<keyword evidence="4" id="KW-1185">Reference proteome</keyword>
<dbReference type="Proteomes" id="UP000011623">
    <property type="component" value="Unassembled WGS sequence"/>
</dbReference>
<name>M0KE57_9EURY</name>
<keyword evidence="1" id="KW-1133">Transmembrane helix</keyword>
<proteinExistence type="predicted"/>
<feature type="domain" description="DUF8123" evidence="2">
    <location>
        <begin position="64"/>
        <end position="128"/>
    </location>
</feature>
<keyword evidence="1" id="KW-0472">Membrane</keyword>
<evidence type="ECO:0000313" key="4">
    <source>
        <dbReference type="Proteomes" id="UP000011623"/>
    </source>
</evidence>
<evidence type="ECO:0000259" key="2">
    <source>
        <dbReference type="Pfam" id="PF26444"/>
    </source>
</evidence>
<keyword evidence="1" id="KW-0812">Transmembrane</keyword>
<dbReference type="AlphaFoldDB" id="M0KE57"/>
<gene>
    <name evidence="3" type="ORF">C442_13985</name>
</gene>
<protein>
    <recommendedName>
        <fullName evidence="2">DUF8123 domain-containing protein</fullName>
    </recommendedName>
</protein>
<dbReference type="Pfam" id="PF26444">
    <property type="entry name" value="DUF8123"/>
    <property type="match status" value="1"/>
</dbReference>
<feature type="transmembrane region" description="Helical" evidence="1">
    <location>
        <begin position="102"/>
        <end position="125"/>
    </location>
</feature>